<organism evidence="1">
    <name type="scientific">uncultured Acidobacteriota bacterium</name>
    <dbReference type="NCBI Taxonomy" id="171953"/>
    <lineage>
        <taxon>Bacteria</taxon>
        <taxon>Pseudomonadati</taxon>
        <taxon>Acidobacteriota</taxon>
        <taxon>environmental samples</taxon>
    </lineage>
</organism>
<sequence length="81" mass="9405">MDFLQEGDAPQWAILLCGWERAMCLAPVDIWKVWDRQQALRRRQVQVWLVFPLALEEVLDGLLRMTSPLRWQPEAVGPSSS</sequence>
<reference evidence="1" key="1">
    <citation type="journal article" date="2005" name="Environ. Microbiol.">
        <title>Genetic and functional properties of uncultivated thermophilic crenarchaeotes from a subsurface gold mine as revealed by analysis of genome fragments.</title>
        <authorList>
            <person name="Nunoura T."/>
            <person name="Hirayama H."/>
            <person name="Takami H."/>
            <person name="Oida H."/>
            <person name="Nishi S."/>
            <person name="Shimamura S."/>
            <person name="Suzuki Y."/>
            <person name="Inagaki F."/>
            <person name="Takai K."/>
            <person name="Nealson K.H."/>
            <person name="Horikoshi K."/>
        </authorList>
    </citation>
    <scope>NUCLEOTIDE SEQUENCE</scope>
</reference>
<gene>
    <name evidence="1" type="ORF">HGMM_F03C01C32</name>
</gene>
<evidence type="ECO:0000313" key="1">
    <source>
        <dbReference type="EMBL" id="BAL52791.1"/>
    </source>
</evidence>
<dbReference type="EMBL" id="AP011639">
    <property type="protein sequence ID" value="BAL52791.1"/>
    <property type="molecule type" value="Genomic_DNA"/>
</dbReference>
<protein>
    <submittedName>
        <fullName evidence="1">Uncharacterized protein</fullName>
    </submittedName>
</protein>
<proteinExistence type="predicted"/>
<reference evidence="1" key="2">
    <citation type="journal article" date="2012" name="PLoS ONE">
        <title>A Deeply Branching Thermophilic Bacterium with an Ancient Acetyl-CoA Pathway Dominates a Subsurface Ecosystem.</title>
        <authorList>
            <person name="Takami H."/>
            <person name="Noguchi H."/>
            <person name="Takaki Y."/>
            <person name="Uchiyama I."/>
            <person name="Toyoda A."/>
            <person name="Nishi S."/>
            <person name="Chee G.-J."/>
            <person name="Arai W."/>
            <person name="Nunoura T."/>
            <person name="Itoh T."/>
            <person name="Hattori M."/>
            <person name="Takai K."/>
        </authorList>
    </citation>
    <scope>NUCLEOTIDE SEQUENCE</scope>
</reference>
<dbReference type="AlphaFoldDB" id="H5S9F5"/>
<accession>H5S9F5</accession>
<name>H5S9F5_9BACT</name>